<reference evidence="1 2" key="1">
    <citation type="submission" date="2021-06" db="EMBL/GenBank/DDBJ databases">
        <authorList>
            <person name="Palmer J.M."/>
        </authorList>
    </citation>
    <scope>NUCLEOTIDE SEQUENCE [LARGE SCALE GENOMIC DNA]</scope>
    <source>
        <strain evidence="2">if_2019</strain>
        <tissue evidence="1">Muscle</tissue>
    </source>
</reference>
<keyword evidence="2" id="KW-1185">Reference proteome</keyword>
<proteinExistence type="predicted"/>
<protein>
    <submittedName>
        <fullName evidence="1">Uncharacterized protein</fullName>
    </submittedName>
</protein>
<feature type="non-terminal residue" evidence="1">
    <location>
        <position position="261"/>
    </location>
</feature>
<name>A0ABV0VJ25_9TELE</name>
<accession>A0ABV0VJ25</accession>
<organism evidence="1 2">
    <name type="scientific">Ilyodon furcidens</name>
    <name type="common">goldbreast splitfin</name>
    <dbReference type="NCBI Taxonomy" id="33524"/>
    <lineage>
        <taxon>Eukaryota</taxon>
        <taxon>Metazoa</taxon>
        <taxon>Chordata</taxon>
        <taxon>Craniata</taxon>
        <taxon>Vertebrata</taxon>
        <taxon>Euteleostomi</taxon>
        <taxon>Actinopterygii</taxon>
        <taxon>Neopterygii</taxon>
        <taxon>Teleostei</taxon>
        <taxon>Neoteleostei</taxon>
        <taxon>Acanthomorphata</taxon>
        <taxon>Ovalentaria</taxon>
        <taxon>Atherinomorphae</taxon>
        <taxon>Cyprinodontiformes</taxon>
        <taxon>Goodeidae</taxon>
        <taxon>Ilyodon</taxon>
    </lineage>
</organism>
<sequence>MPQDHFKDFWRDFRDQLVDHNRVANVVEEFCDLARQHTPKWVLVVPLIHLLKGESEPFQPVPPAFNPQSKGSHFQTDSGARSLSRVMTDHAYLADIDQRLVRSWMPLLHLDDLMDFLAYMQVELLDILHCMQINMKAVNHSVYMALKDLSSHLNTKESNRNQSFDDRYGECCLKTAVRLLGSVCRCIKEPGRCDVPLQFLELVCWISKIYSQIDSETRKRTQQESFEETLYIITEWRTKSFNKKLLNARNRLEFSSPNEIN</sequence>
<comment type="caution">
    <text evidence="1">The sequence shown here is derived from an EMBL/GenBank/DDBJ whole genome shotgun (WGS) entry which is preliminary data.</text>
</comment>
<gene>
    <name evidence="1" type="ORF">ILYODFUR_032847</name>
</gene>
<dbReference type="EMBL" id="JAHRIQ010109715">
    <property type="protein sequence ID" value="MEQ2257254.1"/>
    <property type="molecule type" value="Genomic_DNA"/>
</dbReference>
<dbReference type="Proteomes" id="UP001482620">
    <property type="component" value="Unassembled WGS sequence"/>
</dbReference>
<evidence type="ECO:0000313" key="1">
    <source>
        <dbReference type="EMBL" id="MEQ2257254.1"/>
    </source>
</evidence>
<evidence type="ECO:0000313" key="2">
    <source>
        <dbReference type="Proteomes" id="UP001482620"/>
    </source>
</evidence>